<organism evidence="1">
    <name type="scientific">marine sediment metagenome</name>
    <dbReference type="NCBI Taxonomy" id="412755"/>
    <lineage>
        <taxon>unclassified sequences</taxon>
        <taxon>metagenomes</taxon>
        <taxon>ecological metagenomes</taxon>
    </lineage>
</organism>
<gene>
    <name evidence="1" type="ORF">S01H1_24497</name>
</gene>
<protein>
    <submittedName>
        <fullName evidence="1">Uncharacterized protein</fullName>
    </submittedName>
</protein>
<feature type="non-terminal residue" evidence="1">
    <location>
        <position position="1"/>
    </location>
</feature>
<sequence>IFGALVAFEIFNYGTTEFALGDLLGDLGFAGIRWSTILALAFC</sequence>
<dbReference type="EMBL" id="BARS01014627">
    <property type="protein sequence ID" value="GAF95342.1"/>
    <property type="molecule type" value="Genomic_DNA"/>
</dbReference>
<proteinExistence type="predicted"/>
<accession>X0U4M8</accession>
<dbReference type="AlphaFoldDB" id="X0U4M8"/>
<feature type="non-terminal residue" evidence="1">
    <location>
        <position position="43"/>
    </location>
</feature>
<comment type="caution">
    <text evidence="1">The sequence shown here is derived from an EMBL/GenBank/DDBJ whole genome shotgun (WGS) entry which is preliminary data.</text>
</comment>
<name>X0U4M8_9ZZZZ</name>
<reference evidence="1" key="1">
    <citation type="journal article" date="2014" name="Front. Microbiol.">
        <title>High frequency of phylogenetically diverse reductive dehalogenase-homologous genes in deep subseafloor sedimentary metagenomes.</title>
        <authorList>
            <person name="Kawai M."/>
            <person name="Futagami T."/>
            <person name="Toyoda A."/>
            <person name="Takaki Y."/>
            <person name="Nishi S."/>
            <person name="Hori S."/>
            <person name="Arai W."/>
            <person name="Tsubouchi T."/>
            <person name="Morono Y."/>
            <person name="Uchiyama I."/>
            <person name="Ito T."/>
            <person name="Fujiyama A."/>
            <person name="Inagaki F."/>
            <person name="Takami H."/>
        </authorList>
    </citation>
    <scope>NUCLEOTIDE SEQUENCE</scope>
    <source>
        <strain evidence="1">Expedition CK06-06</strain>
    </source>
</reference>
<evidence type="ECO:0000313" key="1">
    <source>
        <dbReference type="EMBL" id="GAF95342.1"/>
    </source>
</evidence>